<keyword evidence="1" id="KW-0489">Methyltransferase</keyword>
<proteinExistence type="predicted"/>
<accession>A0A521E914</accession>
<dbReference type="InterPro" id="IPR029063">
    <property type="entry name" value="SAM-dependent_MTases_sf"/>
</dbReference>
<dbReference type="SUPFAM" id="SSF53335">
    <property type="entry name" value="S-adenosyl-L-methionine-dependent methyltransferases"/>
    <property type="match status" value="1"/>
</dbReference>
<dbReference type="CDD" id="cd02440">
    <property type="entry name" value="AdoMet_MTases"/>
    <property type="match status" value="1"/>
</dbReference>
<keyword evidence="1" id="KW-0808">Transferase</keyword>
<gene>
    <name evidence="1" type="ORF">SAMN06269117_1348</name>
</gene>
<dbReference type="GO" id="GO:0032259">
    <property type="term" value="P:methylation"/>
    <property type="evidence" value="ECO:0007669"/>
    <property type="project" value="UniProtKB-KW"/>
</dbReference>
<organism evidence="1 2">
    <name type="scientific">Balnearium lithotrophicum</name>
    <dbReference type="NCBI Taxonomy" id="223788"/>
    <lineage>
        <taxon>Bacteria</taxon>
        <taxon>Pseudomonadati</taxon>
        <taxon>Aquificota</taxon>
        <taxon>Aquificia</taxon>
        <taxon>Desulfurobacteriales</taxon>
        <taxon>Desulfurobacteriaceae</taxon>
        <taxon>Balnearium</taxon>
    </lineage>
</organism>
<dbReference type="GO" id="GO:0008168">
    <property type="term" value="F:methyltransferase activity"/>
    <property type="evidence" value="ECO:0007669"/>
    <property type="project" value="UniProtKB-KW"/>
</dbReference>
<dbReference type="AlphaFoldDB" id="A0A521E914"/>
<dbReference type="OrthoDB" id="9760689at2"/>
<dbReference type="PANTHER" id="PTHR43591">
    <property type="entry name" value="METHYLTRANSFERASE"/>
    <property type="match status" value="1"/>
</dbReference>
<dbReference type="RefSeq" id="WP_142936237.1">
    <property type="nucleotide sequence ID" value="NZ_FXTM01000034.1"/>
</dbReference>
<reference evidence="1 2" key="1">
    <citation type="submission" date="2017-05" db="EMBL/GenBank/DDBJ databases">
        <authorList>
            <person name="Varghese N."/>
            <person name="Submissions S."/>
        </authorList>
    </citation>
    <scope>NUCLEOTIDE SEQUENCE [LARGE SCALE GENOMIC DNA]</scope>
    <source>
        <strain evidence="1 2">DSM 16304</strain>
    </source>
</reference>
<dbReference type="Pfam" id="PF01209">
    <property type="entry name" value="Ubie_methyltran"/>
    <property type="match status" value="1"/>
</dbReference>
<dbReference type="Proteomes" id="UP000317315">
    <property type="component" value="Unassembled WGS sequence"/>
</dbReference>
<evidence type="ECO:0000313" key="2">
    <source>
        <dbReference type="Proteomes" id="UP000317315"/>
    </source>
</evidence>
<dbReference type="Gene3D" id="3.40.50.150">
    <property type="entry name" value="Vaccinia Virus protein VP39"/>
    <property type="match status" value="1"/>
</dbReference>
<evidence type="ECO:0000313" key="1">
    <source>
        <dbReference type="EMBL" id="SMO79660.1"/>
    </source>
</evidence>
<name>A0A521E914_9BACT</name>
<sequence>MKVKKIFNGSFAYYYENVINRISSSIQVNRWRKKLVDGALSINPSPHLVVDFCSGAGNIGEFLLKRAPKTKLVNCDISKPLLLMAKRKLNGKALYVCSDNRFFPIKGESVDIVFSSFCVRNSPEPEKTLEEVKGVLKTGGVFAVLDFFKPEEKNGSFNLNRCIFNQFMKINTLLSNANREAINYLFESIENFCSVSEFMKILRMYGFTIKKVENFMGDVATNIIAVKGGENV</sequence>
<dbReference type="EMBL" id="FXTM01000034">
    <property type="protein sequence ID" value="SMO79660.1"/>
    <property type="molecule type" value="Genomic_DNA"/>
</dbReference>
<protein>
    <submittedName>
        <fullName evidence="1">Demethylmenaquinone methyltransferase / 2-methoxy-6-polyprenyl-1,4-benzoquinol methylase</fullName>
    </submittedName>
</protein>
<keyword evidence="2" id="KW-1185">Reference proteome</keyword>